<organism evidence="1 2">
    <name type="scientific">Nonomuraea thailandensis</name>
    <dbReference type="NCBI Taxonomy" id="1188745"/>
    <lineage>
        <taxon>Bacteria</taxon>
        <taxon>Bacillati</taxon>
        <taxon>Actinomycetota</taxon>
        <taxon>Actinomycetes</taxon>
        <taxon>Streptosporangiales</taxon>
        <taxon>Streptosporangiaceae</taxon>
        <taxon>Nonomuraea</taxon>
    </lineage>
</organism>
<evidence type="ECO:0000313" key="1">
    <source>
        <dbReference type="EMBL" id="MCP2363631.1"/>
    </source>
</evidence>
<dbReference type="EMBL" id="JAMZEB010000002">
    <property type="protein sequence ID" value="MCP2363631.1"/>
    <property type="molecule type" value="Genomic_DNA"/>
</dbReference>
<dbReference type="Proteomes" id="UP001139648">
    <property type="component" value="Unassembled WGS sequence"/>
</dbReference>
<accession>A0A9X2GXI3</accession>
<comment type="caution">
    <text evidence="1">The sequence shown here is derived from an EMBL/GenBank/DDBJ whole genome shotgun (WGS) entry which is preliminary data.</text>
</comment>
<protein>
    <submittedName>
        <fullName evidence="1">Uncharacterized protein</fullName>
    </submittedName>
</protein>
<name>A0A9X2GXI3_9ACTN</name>
<proteinExistence type="predicted"/>
<keyword evidence="2" id="KW-1185">Reference proteome</keyword>
<dbReference type="AlphaFoldDB" id="A0A9X2GXI3"/>
<evidence type="ECO:0000313" key="2">
    <source>
        <dbReference type="Proteomes" id="UP001139648"/>
    </source>
</evidence>
<reference evidence="1" key="1">
    <citation type="submission" date="2022-06" db="EMBL/GenBank/DDBJ databases">
        <title>Sequencing the genomes of 1000 actinobacteria strains.</title>
        <authorList>
            <person name="Klenk H.-P."/>
        </authorList>
    </citation>
    <scope>NUCLEOTIDE SEQUENCE</scope>
    <source>
        <strain evidence="1">DSM 46694</strain>
    </source>
</reference>
<sequence>MHRPSDLDVLVPARDRIGGRRSAEGHDYVLEPS</sequence>
<gene>
    <name evidence="1" type="ORF">HD597_010651</name>
</gene>